<feature type="domain" description="DUF218" evidence="1">
    <location>
        <begin position="46"/>
        <end position="153"/>
    </location>
</feature>
<dbReference type="EMBL" id="BAAANS010000002">
    <property type="protein sequence ID" value="GAA2084714.1"/>
    <property type="molecule type" value="Genomic_DNA"/>
</dbReference>
<dbReference type="Gene3D" id="3.40.50.620">
    <property type="entry name" value="HUPs"/>
    <property type="match status" value="1"/>
</dbReference>
<sequence length="221" mass="24143">MTGATKREITDQQWADTALLWDYQQMGHELRPCDVAIGLGSHDLGVAAETAGLYLRGLVKRIVFTGGPNPSRPDHFPRGEAVHFAEHAIGLGVPEDAVLIEPKARNTGQNIEFSRAVLDGAGVAVSSVLLVSMPYMERRAYATCRKVWPEVEAVCASAPMDLHDYVKTIGDESLVIDSLVGDFQRAIEYPRLGFAVAQDVPGRVHDAYQRLIDAGFTSRLL</sequence>
<name>A0ABN2W636_9ACTN</name>
<gene>
    <name evidence="2" type="ORF">GCM10009759_03970</name>
</gene>
<dbReference type="Pfam" id="PF02698">
    <property type="entry name" value="DUF218"/>
    <property type="match status" value="1"/>
</dbReference>
<dbReference type="CDD" id="cd06259">
    <property type="entry name" value="YdcF-like"/>
    <property type="match status" value="1"/>
</dbReference>
<comment type="caution">
    <text evidence="2">The sequence shown here is derived from an EMBL/GenBank/DDBJ whole genome shotgun (WGS) entry which is preliminary data.</text>
</comment>
<dbReference type="PANTHER" id="PTHR30336:SF20">
    <property type="entry name" value="DUF218 DOMAIN-CONTAINING PROTEIN"/>
    <property type="match status" value="1"/>
</dbReference>
<dbReference type="Proteomes" id="UP001500897">
    <property type="component" value="Unassembled WGS sequence"/>
</dbReference>
<dbReference type="InterPro" id="IPR003848">
    <property type="entry name" value="DUF218"/>
</dbReference>
<dbReference type="PANTHER" id="PTHR30336">
    <property type="entry name" value="INNER MEMBRANE PROTEIN, PROBABLE PERMEASE"/>
    <property type="match status" value="1"/>
</dbReference>
<proteinExistence type="predicted"/>
<dbReference type="InterPro" id="IPR051599">
    <property type="entry name" value="Cell_Envelope_Assoc"/>
</dbReference>
<reference evidence="2 3" key="1">
    <citation type="journal article" date="2019" name="Int. J. Syst. Evol. Microbiol.">
        <title>The Global Catalogue of Microorganisms (GCM) 10K type strain sequencing project: providing services to taxonomists for standard genome sequencing and annotation.</title>
        <authorList>
            <consortium name="The Broad Institute Genomics Platform"/>
            <consortium name="The Broad Institute Genome Sequencing Center for Infectious Disease"/>
            <person name="Wu L."/>
            <person name="Ma J."/>
        </authorList>
    </citation>
    <scope>NUCLEOTIDE SEQUENCE [LARGE SCALE GENOMIC DNA]</scope>
    <source>
        <strain evidence="2 3">JCM 14559</strain>
    </source>
</reference>
<organism evidence="2 3">
    <name type="scientific">Kitasatospora saccharophila</name>
    <dbReference type="NCBI Taxonomy" id="407973"/>
    <lineage>
        <taxon>Bacteria</taxon>
        <taxon>Bacillati</taxon>
        <taxon>Actinomycetota</taxon>
        <taxon>Actinomycetes</taxon>
        <taxon>Kitasatosporales</taxon>
        <taxon>Streptomycetaceae</taxon>
        <taxon>Kitasatospora</taxon>
    </lineage>
</organism>
<accession>A0ABN2W636</accession>
<evidence type="ECO:0000313" key="3">
    <source>
        <dbReference type="Proteomes" id="UP001500897"/>
    </source>
</evidence>
<protein>
    <submittedName>
        <fullName evidence="2">YdcF family protein</fullName>
    </submittedName>
</protein>
<evidence type="ECO:0000313" key="2">
    <source>
        <dbReference type="EMBL" id="GAA2084714.1"/>
    </source>
</evidence>
<keyword evidence="3" id="KW-1185">Reference proteome</keyword>
<evidence type="ECO:0000259" key="1">
    <source>
        <dbReference type="Pfam" id="PF02698"/>
    </source>
</evidence>
<dbReference type="RefSeq" id="WP_344549914.1">
    <property type="nucleotide sequence ID" value="NZ_BAAANS010000002.1"/>
</dbReference>
<dbReference type="InterPro" id="IPR014729">
    <property type="entry name" value="Rossmann-like_a/b/a_fold"/>
</dbReference>